<dbReference type="AlphaFoldDB" id="A0A7C9FN88"/>
<evidence type="ECO:0000259" key="2">
    <source>
        <dbReference type="Pfam" id="PF00534"/>
    </source>
</evidence>
<feature type="domain" description="Glycosyl transferase family 1" evidence="2">
    <location>
        <begin position="195"/>
        <end position="346"/>
    </location>
</feature>
<evidence type="ECO:0000259" key="3">
    <source>
        <dbReference type="Pfam" id="PF13439"/>
    </source>
</evidence>
<dbReference type="EMBL" id="WHLY01000002">
    <property type="protein sequence ID" value="MPR32109.1"/>
    <property type="molecule type" value="Genomic_DNA"/>
</dbReference>
<organism evidence="4 5">
    <name type="scientific">Salmonirosea aquatica</name>
    <dbReference type="NCBI Taxonomy" id="2654236"/>
    <lineage>
        <taxon>Bacteria</taxon>
        <taxon>Pseudomonadati</taxon>
        <taxon>Bacteroidota</taxon>
        <taxon>Cytophagia</taxon>
        <taxon>Cytophagales</taxon>
        <taxon>Spirosomataceae</taxon>
        <taxon>Salmonirosea</taxon>
    </lineage>
</organism>
<protein>
    <submittedName>
        <fullName evidence="4">Glycosyltransferase</fullName>
    </submittedName>
</protein>
<dbReference type="InterPro" id="IPR028098">
    <property type="entry name" value="Glyco_trans_4-like_N"/>
</dbReference>
<dbReference type="RefSeq" id="WP_152756333.1">
    <property type="nucleotide sequence ID" value="NZ_WHLY01000002.1"/>
</dbReference>
<evidence type="ECO:0000313" key="4">
    <source>
        <dbReference type="EMBL" id="MPR32109.1"/>
    </source>
</evidence>
<name>A0A7C9FN88_9BACT</name>
<evidence type="ECO:0000313" key="5">
    <source>
        <dbReference type="Proteomes" id="UP000479293"/>
    </source>
</evidence>
<comment type="caution">
    <text evidence="4">The sequence shown here is derived from an EMBL/GenBank/DDBJ whole genome shotgun (WGS) entry which is preliminary data.</text>
</comment>
<reference evidence="4 5" key="1">
    <citation type="submission" date="2019-10" db="EMBL/GenBank/DDBJ databases">
        <title>Draft Genome Sequence of Cytophagaceae sp. SJW1-29.</title>
        <authorList>
            <person name="Choi A."/>
        </authorList>
    </citation>
    <scope>NUCLEOTIDE SEQUENCE [LARGE SCALE GENOMIC DNA]</scope>
    <source>
        <strain evidence="4 5">SJW1-29</strain>
    </source>
</reference>
<dbReference type="Pfam" id="PF00534">
    <property type="entry name" value="Glycos_transf_1"/>
    <property type="match status" value="1"/>
</dbReference>
<accession>A0A7C9FN88</accession>
<dbReference type="Gene3D" id="3.40.50.2000">
    <property type="entry name" value="Glycogen Phosphorylase B"/>
    <property type="match status" value="2"/>
</dbReference>
<dbReference type="GO" id="GO:0016757">
    <property type="term" value="F:glycosyltransferase activity"/>
    <property type="evidence" value="ECO:0007669"/>
    <property type="project" value="InterPro"/>
</dbReference>
<dbReference type="PANTHER" id="PTHR46401">
    <property type="entry name" value="GLYCOSYLTRANSFERASE WBBK-RELATED"/>
    <property type="match status" value="1"/>
</dbReference>
<dbReference type="PANTHER" id="PTHR46401:SF2">
    <property type="entry name" value="GLYCOSYLTRANSFERASE WBBK-RELATED"/>
    <property type="match status" value="1"/>
</dbReference>
<dbReference type="CDD" id="cd03809">
    <property type="entry name" value="GT4_MtfB-like"/>
    <property type="match status" value="1"/>
</dbReference>
<dbReference type="Pfam" id="PF13439">
    <property type="entry name" value="Glyco_transf_4"/>
    <property type="match status" value="1"/>
</dbReference>
<keyword evidence="5" id="KW-1185">Reference proteome</keyword>
<dbReference type="SUPFAM" id="SSF53756">
    <property type="entry name" value="UDP-Glycosyltransferase/glycogen phosphorylase"/>
    <property type="match status" value="1"/>
</dbReference>
<proteinExistence type="predicted"/>
<evidence type="ECO:0000256" key="1">
    <source>
        <dbReference type="ARBA" id="ARBA00022679"/>
    </source>
</evidence>
<dbReference type="GO" id="GO:0009103">
    <property type="term" value="P:lipopolysaccharide biosynthetic process"/>
    <property type="evidence" value="ECO:0007669"/>
    <property type="project" value="TreeGrafter"/>
</dbReference>
<keyword evidence="1 4" id="KW-0808">Transferase</keyword>
<dbReference type="InterPro" id="IPR001296">
    <property type="entry name" value="Glyco_trans_1"/>
</dbReference>
<sequence length="368" mass="42339">MLKVFFDHQKFSTQRYGGISRYFATLIDHIRRDADFDYETGVVYSQNHYLPDRHALLDNALAKRFFSIGPVKNRIYDLNQTQCVRLLKANAFDVFHPTYYDPYFLEYLKKPLVVTIHDMTYERLPEYFWAQDPLSQQKRLNIERADLIIAISEATKHDLLDLFPAVKPEKVRVVYHGIDLDTPLIVSTMPDLPSDYLLFVGDRSGYKNFYLLLEAFRTLSRRYPDLHLVLAGGGNLEVAEHEAIGRAGLTGKITHRHASDAELNTLYQQATLFVYPSLYEGFGLPILEAFRAECPILLSDTACFREIAADAAAFFEPRSQEDLTHQIQTLLDDSALRRELVKKGQTRLLDFPIEACVQTTLDLYKSLV</sequence>
<gene>
    <name evidence="4" type="ORF">GBK04_01795</name>
</gene>
<feature type="domain" description="Glycosyltransferase subfamily 4-like N-terminal" evidence="3">
    <location>
        <begin position="16"/>
        <end position="181"/>
    </location>
</feature>
<dbReference type="Proteomes" id="UP000479293">
    <property type="component" value="Unassembled WGS sequence"/>
</dbReference>